<keyword evidence="5" id="KW-1185">Reference proteome</keyword>
<keyword evidence="2" id="KW-0732">Signal</keyword>
<dbReference type="Proteomes" id="UP000295182">
    <property type="component" value="Unassembled WGS sequence"/>
</dbReference>
<feature type="domain" description="EF-hand" evidence="3">
    <location>
        <begin position="72"/>
        <end position="89"/>
    </location>
</feature>
<dbReference type="Gene3D" id="1.10.238.10">
    <property type="entry name" value="EF-hand"/>
    <property type="match status" value="1"/>
</dbReference>
<dbReference type="InterPro" id="IPR002048">
    <property type="entry name" value="EF_hand_dom"/>
</dbReference>
<dbReference type="OrthoDB" id="8914005at2"/>
<evidence type="ECO:0000256" key="1">
    <source>
        <dbReference type="SAM" id="MobiDB-lite"/>
    </source>
</evidence>
<proteinExistence type="predicted"/>
<dbReference type="GO" id="GO:0005509">
    <property type="term" value="F:calcium ion binding"/>
    <property type="evidence" value="ECO:0007669"/>
    <property type="project" value="InterPro"/>
</dbReference>
<reference evidence="4 5" key="1">
    <citation type="submission" date="2019-03" db="EMBL/GenBank/DDBJ databases">
        <title>Genomic Encyclopedia of Type Strains, Phase IV (KMG-IV): sequencing the most valuable type-strain genomes for metagenomic binning, comparative biology and taxonomic classification.</title>
        <authorList>
            <person name="Goeker M."/>
        </authorList>
    </citation>
    <scope>NUCLEOTIDE SEQUENCE [LARGE SCALE GENOMIC DNA]</scope>
    <source>
        <strain evidence="4 5">DSM 1837</strain>
    </source>
</reference>
<dbReference type="EMBL" id="SLXH01000001">
    <property type="protein sequence ID" value="TCP20592.1"/>
    <property type="molecule type" value="Genomic_DNA"/>
</dbReference>
<comment type="caution">
    <text evidence="4">The sequence shown here is derived from an EMBL/GenBank/DDBJ whole genome shotgun (WGS) entry which is preliminary data.</text>
</comment>
<dbReference type="InterPro" id="IPR018247">
    <property type="entry name" value="EF_Hand_1_Ca_BS"/>
</dbReference>
<evidence type="ECO:0000313" key="5">
    <source>
        <dbReference type="Proteomes" id="UP000295182"/>
    </source>
</evidence>
<feature type="compositionally biased region" description="Low complexity" evidence="1">
    <location>
        <begin position="53"/>
        <end position="70"/>
    </location>
</feature>
<gene>
    <name evidence="4" type="ORF">EV674_101247</name>
</gene>
<feature type="domain" description="EF-hand" evidence="3">
    <location>
        <begin position="103"/>
        <end position="118"/>
    </location>
</feature>
<dbReference type="Pfam" id="PF13202">
    <property type="entry name" value="EF-hand_5"/>
    <property type="match status" value="2"/>
</dbReference>
<feature type="signal peptide" evidence="2">
    <location>
        <begin position="1"/>
        <end position="35"/>
    </location>
</feature>
<evidence type="ECO:0000256" key="2">
    <source>
        <dbReference type="SAM" id="SignalP"/>
    </source>
</evidence>
<accession>A0A4R2NHA0</accession>
<dbReference type="InterPro" id="IPR011992">
    <property type="entry name" value="EF-hand-dom_pair"/>
</dbReference>
<name>A0A4R2NHA0_9BURK</name>
<dbReference type="AlphaFoldDB" id="A0A4R2NHA0"/>
<dbReference type="SUPFAM" id="SSF47473">
    <property type="entry name" value="EF-hand"/>
    <property type="match status" value="1"/>
</dbReference>
<evidence type="ECO:0000259" key="3">
    <source>
        <dbReference type="Pfam" id="PF13202"/>
    </source>
</evidence>
<feature type="region of interest" description="Disordered" evidence="1">
    <location>
        <begin position="40"/>
        <end position="108"/>
    </location>
</feature>
<evidence type="ECO:0000313" key="4">
    <source>
        <dbReference type="EMBL" id="TCP20592.1"/>
    </source>
</evidence>
<dbReference type="PROSITE" id="PS00018">
    <property type="entry name" value="EF_HAND_1"/>
    <property type="match status" value="1"/>
</dbReference>
<organism evidence="4 5">
    <name type="scientific">Simplicispira metamorpha</name>
    <dbReference type="NCBI Taxonomy" id="80881"/>
    <lineage>
        <taxon>Bacteria</taxon>
        <taxon>Pseudomonadati</taxon>
        <taxon>Pseudomonadota</taxon>
        <taxon>Betaproteobacteria</taxon>
        <taxon>Burkholderiales</taxon>
        <taxon>Comamonadaceae</taxon>
        <taxon>Simplicispira</taxon>
    </lineage>
</organism>
<feature type="chain" id="PRO_5020294707" evidence="2">
    <location>
        <begin position="36"/>
        <end position="122"/>
    </location>
</feature>
<protein>
    <submittedName>
        <fullName evidence="4">EF hand domain-containing protein</fullName>
    </submittedName>
</protein>
<sequence length="122" mass="12704">MHKTMQRRTHPFNPRSVMLFTALAMGGAAVLQAHAAPGADTKTVIGPAPATQAAPSKFSAGPGGPAPSASRTAFERADANHDGQLSTQEAATLPAIGNRFGPLDTNKNGFLSYEEFERGVKS</sequence>